<proteinExistence type="predicted"/>
<reference evidence="2" key="1">
    <citation type="journal article" date="2021" name="PeerJ">
        <title>Extensive microbial diversity within the chicken gut microbiome revealed by metagenomics and culture.</title>
        <authorList>
            <person name="Gilroy R."/>
            <person name="Ravi A."/>
            <person name="Getino M."/>
            <person name="Pursley I."/>
            <person name="Horton D.L."/>
            <person name="Alikhan N.F."/>
            <person name="Baker D."/>
            <person name="Gharbi K."/>
            <person name="Hall N."/>
            <person name="Watson M."/>
            <person name="Adriaenssens E.M."/>
            <person name="Foster-Nyarko E."/>
            <person name="Jarju S."/>
            <person name="Secka A."/>
            <person name="Antonio M."/>
            <person name="Oren A."/>
            <person name="Chaudhuri R.R."/>
            <person name="La Ragione R."/>
            <person name="Hildebrand F."/>
            <person name="Pallen M.J."/>
        </authorList>
    </citation>
    <scope>NUCLEOTIDE SEQUENCE</scope>
    <source>
        <strain evidence="2">ChiGjej1B1-98</strain>
    </source>
</reference>
<comment type="caution">
    <text evidence="2">The sequence shown here is derived from an EMBL/GenBank/DDBJ whole genome shotgun (WGS) entry which is preliminary data.</text>
</comment>
<accession>A0A9D2C7C5</accession>
<dbReference type="SUPFAM" id="SSF51735">
    <property type="entry name" value="NAD(P)-binding Rossmann-fold domains"/>
    <property type="match status" value="1"/>
</dbReference>
<name>A0A9D2C7C5_9MICO</name>
<protein>
    <submittedName>
        <fullName evidence="2">SDR family oxidoreductase</fullName>
    </submittedName>
</protein>
<organism evidence="2 3">
    <name type="scientific">Candidatus Agrococcus pullicola</name>
    <dbReference type="NCBI Taxonomy" id="2838429"/>
    <lineage>
        <taxon>Bacteria</taxon>
        <taxon>Bacillati</taxon>
        <taxon>Actinomycetota</taxon>
        <taxon>Actinomycetes</taxon>
        <taxon>Micrococcales</taxon>
        <taxon>Microbacteriaceae</taxon>
        <taxon>Agrococcus</taxon>
    </lineage>
</organism>
<dbReference type="Proteomes" id="UP000824005">
    <property type="component" value="Unassembled WGS sequence"/>
</dbReference>
<dbReference type="CDD" id="cd05243">
    <property type="entry name" value="SDR_a5"/>
    <property type="match status" value="1"/>
</dbReference>
<sequence>MTHIALFGGHGKIALLATEQLTQAGYAVRSVIRNPEQADAIRARGAEPFVADIEQPETDFAAILDGIDLVIWSAGAGGGNPARTKAVDLEAAKRAIDAAVKHGVRDFLNVSYKGARPDHGVEQDNPFWHYAEAKAKSDAALRASELDWVILAPTSLTLETGAGEVDAEITVQDSSGFDAALRIDSGGTPIAREDVATLIAQLVPAMVEGRVHHVTVTATGGTTPIPDVVAATVEAVREA</sequence>
<evidence type="ECO:0000313" key="2">
    <source>
        <dbReference type="EMBL" id="HIY64876.1"/>
    </source>
</evidence>
<feature type="domain" description="NAD(P)-binding" evidence="1">
    <location>
        <begin position="8"/>
        <end position="203"/>
    </location>
</feature>
<dbReference type="EMBL" id="DXDC01000031">
    <property type="protein sequence ID" value="HIY64876.1"/>
    <property type="molecule type" value="Genomic_DNA"/>
</dbReference>
<dbReference type="Gene3D" id="3.40.50.720">
    <property type="entry name" value="NAD(P)-binding Rossmann-like Domain"/>
    <property type="match status" value="1"/>
</dbReference>
<dbReference type="Pfam" id="PF13460">
    <property type="entry name" value="NAD_binding_10"/>
    <property type="match status" value="1"/>
</dbReference>
<dbReference type="InterPro" id="IPR016040">
    <property type="entry name" value="NAD(P)-bd_dom"/>
</dbReference>
<evidence type="ECO:0000313" key="3">
    <source>
        <dbReference type="Proteomes" id="UP000824005"/>
    </source>
</evidence>
<evidence type="ECO:0000259" key="1">
    <source>
        <dbReference type="Pfam" id="PF13460"/>
    </source>
</evidence>
<dbReference type="AlphaFoldDB" id="A0A9D2C7C5"/>
<dbReference type="PANTHER" id="PTHR15020">
    <property type="entry name" value="FLAVIN REDUCTASE-RELATED"/>
    <property type="match status" value="1"/>
</dbReference>
<dbReference type="InterPro" id="IPR036291">
    <property type="entry name" value="NAD(P)-bd_dom_sf"/>
</dbReference>
<gene>
    <name evidence="2" type="ORF">H9830_01190</name>
</gene>
<reference evidence="2" key="2">
    <citation type="submission" date="2021-04" db="EMBL/GenBank/DDBJ databases">
        <authorList>
            <person name="Gilroy R."/>
        </authorList>
    </citation>
    <scope>NUCLEOTIDE SEQUENCE</scope>
    <source>
        <strain evidence="2">ChiGjej1B1-98</strain>
    </source>
</reference>
<dbReference type="PANTHER" id="PTHR15020:SF50">
    <property type="entry name" value="UPF0659 PROTEIN YMR090W"/>
    <property type="match status" value="1"/>
</dbReference>